<evidence type="ECO:0000313" key="3">
    <source>
        <dbReference type="EMBL" id="RSX51383.1"/>
    </source>
</evidence>
<feature type="transmembrane region" description="Helical" evidence="2">
    <location>
        <begin position="31"/>
        <end position="56"/>
    </location>
</feature>
<feature type="transmembrane region" description="Helical" evidence="2">
    <location>
        <begin position="185"/>
        <end position="207"/>
    </location>
</feature>
<evidence type="ECO:0000256" key="1">
    <source>
        <dbReference type="SAM" id="MobiDB-lite"/>
    </source>
</evidence>
<dbReference type="GO" id="GO:0008643">
    <property type="term" value="P:carbohydrate transport"/>
    <property type="evidence" value="ECO:0007669"/>
    <property type="project" value="InterPro"/>
</dbReference>
<feature type="transmembrane region" description="Helical" evidence="2">
    <location>
        <begin position="336"/>
        <end position="362"/>
    </location>
</feature>
<dbReference type="PANTHER" id="PTHR11328">
    <property type="entry name" value="MAJOR FACILITATOR SUPERFAMILY DOMAIN-CONTAINING PROTEIN"/>
    <property type="match status" value="1"/>
</dbReference>
<reference evidence="3 4" key="1">
    <citation type="submission" date="2018-09" db="EMBL/GenBank/DDBJ databases">
        <title>Characterization of the phylogenetic diversity of five novel species belonging to the genus Bifidobacterium.</title>
        <authorList>
            <person name="Lugli G.A."/>
            <person name="Duranti S."/>
            <person name="Milani C."/>
        </authorList>
    </citation>
    <scope>NUCLEOTIDE SEQUENCE [LARGE SCALE GENOMIC DNA]</scope>
    <source>
        <strain evidence="3 4">2034B</strain>
    </source>
</reference>
<feature type="transmembrane region" description="Helical" evidence="2">
    <location>
        <begin position="119"/>
        <end position="138"/>
    </location>
</feature>
<feature type="transmembrane region" description="Helical" evidence="2">
    <location>
        <begin position="144"/>
        <end position="164"/>
    </location>
</feature>
<keyword evidence="2" id="KW-0472">Membrane</keyword>
<name>A0A430FEU9_9BIFI</name>
<protein>
    <submittedName>
        <fullName evidence="3">Transporter, major facilitator family protein</fullName>
    </submittedName>
</protein>
<evidence type="ECO:0000256" key="2">
    <source>
        <dbReference type="SAM" id="Phobius"/>
    </source>
</evidence>
<feature type="transmembrane region" description="Helical" evidence="2">
    <location>
        <begin position="415"/>
        <end position="437"/>
    </location>
</feature>
<dbReference type="GO" id="GO:0005886">
    <property type="term" value="C:plasma membrane"/>
    <property type="evidence" value="ECO:0007669"/>
    <property type="project" value="TreeGrafter"/>
</dbReference>
<feature type="transmembrane region" description="Helical" evidence="2">
    <location>
        <begin position="368"/>
        <end position="394"/>
    </location>
</feature>
<organism evidence="3 4">
    <name type="scientific">Bifidobacterium goeldii</name>
    <dbReference type="NCBI Taxonomy" id="2306975"/>
    <lineage>
        <taxon>Bacteria</taxon>
        <taxon>Bacillati</taxon>
        <taxon>Actinomycetota</taxon>
        <taxon>Actinomycetes</taxon>
        <taxon>Bifidobacteriales</taxon>
        <taxon>Bifidobacteriaceae</taxon>
        <taxon>Bifidobacterium</taxon>
    </lineage>
</organism>
<keyword evidence="2" id="KW-0812">Transmembrane</keyword>
<dbReference type="EMBL" id="QXGL01000007">
    <property type="protein sequence ID" value="RSX51383.1"/>
    <property type="molecule type" value="Genomic_DNA"/>
</dbReference>
<proteinExistence type="predicted"/>
<dbReference type="SUPFAM" id="SSF103473">
    <property type="entry name" value="MFS general substrate transporter"/>
    <property type="match status" value="1"/>
</dbReference>
<evidence type="ECO:0000313" key="4">
    <source>
        <dbReference type="Proteomes" id="UP000287533"/>
    </source>
</evidence>
<comment type="caution">
    <text evidence="3">The sequence shown here is derived from an EMBL/GenBank/DDBJ whole genome shotgun (WGS) entry which is preliminary data.</text>
</comment>
<keyword evidence="4" id="KW-1185">Reference proteome</keyword>
<sequence>MAGKYEVSTQESGPESSPVQPRVKDLPTAKVWAFAVGQFGWALLSGIISNWLVYFYQPDAETVAQGQTIFVPQGLVILGIVTVVGGITAFARFFDAFIDPAVASLSDRSKSPRGRRIPFLQFAALPLAIVTVLVFWSPVNGTSWLNAAFLFVTVIGYYIALTFYCTPYNALIAELGHDSKQQLNISTTISFTFIAGTAVAYVAPVIWGAFVPGLGRVNAIRVTFTILAALAFVCMIVPVLAINEREYVDSKPTSEDTLTSLKQTFRDREFVKFVSSDIVYWVAITMFQTGLPFFVTSLLKLPETTTTIYFVLMTGVSVLFYLPVNLLAGRVGKKRLMLVGFVIFTCAYVFASLLGSGVLGAVPAMVQGVILSVACAVPMAVFGILPQAVVANIADASSKTTGEDRQGMFYAARTFAMKMGQSLSMLLFTGLSTIGAASGSGAGYRAAAVCAAVLCGVGGIVFAFYNERKVLTVLEA</sequence>
<feature type="compositionally biased region" description="Polar residues" evidence="1">
    <location>
        <begin position="7"/>
        <end position="19"/>
    </location>
</feature>
<feature type="transmembrane region" description="Helical" evidence="2">
    <location>
        <begin position="219"/>
        <end position="242"/>
    </location>
</feature>
<dbReference type="AlphaFoldDB" id="A0A430FEU9"/>
<dbReference type="Proteomes" id="UP000287533">
    <property type="component" value="Unassembled WGS sequence"/>
</dbReference>
<feature type="transmembrane region" description="Helical" evidence="2">
    <location>
        <begin position="278"/>
        <end position="295"/>
    </location>
</feature>
<dbReference type="PANTHER" id="PTHR11328:SF24">
    <property type="entry name" value="MAJOR FACILITATOR SUPERFAMILY (MFS) PROFILE DOMAIN-CONTAINING PROTEIN"/>
    <property type="match status" value="1"/>
</dbReference>
<feature type="transmembrane region" description="Helical" evidence="2">
    <location>
        <begin position="307"/>
        <end position="324"/>
    </location>
</feature>
<gene>
    <name evidence="3" type="ORF">D2E25_1817</name>
</gene>
<dbReference type="OrthoDB" id="3717977at2"/>
<keyword evidence="2" id="KW-1133">Transmembrane helix</keyword>
<feature type="transmembrane region" description="Helical" evidence="2">
    <location>
        <begin position="76"/>
        <end position="98"/>
    </location>
</feature>
<dbReference type="RefSeq" id="WP_125982088.1">
    <property type="nucleotide sequence ID" value="NZ_QXGL01000007.1"/>
</dbReference>
<feature type="transmembrane region" description="Helical" evidence="2">
    <location>
        <begin position="443"/>
        <end position="465"/>
    </location>
</feature>
<dbReference type="GO" id="GO:0015293">
    <property type="term" value="F:symporter activity"/>
    <property type="evidence" value="ECO:0007669"/>
    <property type="project" value="InterPro"/>
</dbReference>
<dbReference type="InterPro" id="IPR039672">
    <property type="entry name" value="MFS_2"/>
</dbReference>
<dbReference type="InterPro" id="IPR036259">
    <property type="entry name" value="MFS_trans_sf"/>
</dbReference>
<feature type="region of interest" description="Disordered" evidence="1">
    <location>
        <begin position="1"/>
        <end position="22"/>
    </location>
</feature>
<dbReference type="Pfam" id="PF13347">
    <property type="entry name" value="MFS_2"/>
    <property type="match status" value="1"/>
</dbReference>
<dbReference type="Gene3D" id="1.20.1250.20">
    <property type="entry name" value="MFS general substrate transporter like domains"/>
    <property type="match status" value="2"/>
</dbReference>
<accession>A0A430FEU9</accession>